<keyword evidence="1" id="KW-0732">Signal</keyword>
<evidence type="ECO:0000256" key="1">
    <source>
        <dbReference type="ARBA" id="ARBA00022729"/>
    </source>
</evidence>
<accession>A0A9C6X673</accession>
<dbReference type="GeneID" id="113204713"/>
<evidence type="ECO:0000313" key="3">
    <source>
        <dbReference type="RefSeq" id="XP_052129907.1"/>
    </source>
</evidence>
<proteinExistence type="predicted"/>
<name>A0A9C6X673_FRAOC</name>
<dbReference type="Proteomes" id="UP000504606">
    <property type="component" value="Unplaced"/>
</dbReference>
<gene>
    <name evidence="3" type="primary">LOC113204713</name>
</gene>
<dbReference type="AlphaFoldDB" id="A0A9C6X673"/>
<sequence>MKTLLTENGDELWTVGFNLTQTANSIRIFRVVIRKCSLTRDACEYWNTWSWDLAVCEVMRLNGTAWAPLVQRIEPPLVCPVQEGHYRAVNASLDFDSIERATKGFRVDKNSWRIEVQLFDEQRALYLCFNLQAKVTRMRVRN</sequence>
<organism evidence="2 3">
    <name type="scientific">Frankliniella occidentalis</name>
    <name type="common">Western flower thrips</name>
    <name type="synonym">Euthrips occidentalis</name>
    <dbReference type="NCBI Taxonomy" id="133901"/>
    <lineage>
        <taxon>Eukaryota</taxon>
        <taxon>Metazoa</taxon>
        <taxon>Ecdysozoa</taxon>
        <taxon>Arthropoda</taxon>
        <taxon>Hexapoda</taxon>
        <taxon>Insecta</taxon>
        <taxon>Pterygota</taxon>
        <taxon>Neoptera</taxon>
        <taxon>Paraneoptera</taxon>
        <taxon>Thysanoptera</taxon>
        <taxon>Terebrantia</taxon>
        <taxon>Thripoidea</taxon>
        <taxon>Thripidae</taxon>
        <taxon>Frankliniella</taxon>
    </lineage>
</organism>
<dbReference type="InterPro" id="IPR036846">
    <property type="entry name" value="GM2-AP_sf"/>
</dbReference>
<keyword evidence="2" id="KW-1185">Reference proteome</keyword>
<dbReference type="Gene3D" id="2.70.220.10">
    <property type="entry name" value="Ganglioside GM2 activator"/>
    <property type="match status" value="1"/>
</dbReference>
<dbReference type="RefSeq" id="XP_052129907.1">
    <property type="nucleotide sequence ID" value="XM_052273947.1"/>
</dbReference>
<evidence type="ECO:0000313" key="2">
    <source>
        <dbReference type="Proteomes" id="UP000504606"/>
    </source>
</evidence>
<dbReference type="OrthoDB" id="6589387at2759"/>
<dbReference type="KEGG" id="foc:113204713"/>
<reference evidence="3" key="1">
    <citation type="submission" date="2025-08" db="UniProtKB">
        <authorList>
            <consortium name="RefSeq"/>
        </authorList>
    </citation>
    <scope>IDENTIFICATION</scope>
    <source>
        <tissue evidence="3">Whole organism</tissue>
    </source>
</reference>
<protein>
    <submittedName>
        <fullName evidence="3">Uncharacterized protein LOC113204713</fullName>
    </submittedName>
</protein>